<dbReference type="InterPro" id="IPR009057">
    <property type="entry name" value="Homeodomain-like_sf"/>
</dbReference>
<dbReference type="PANTHER" id="PTHR45874:SF8">
    <property type="entry name" value="PROTEIN CBG23031"/>
    <property type="match status" value="1"/>
</dbReference>
<dbReference type="InterPro" id="IPR017970">
    <property type="entry name" value="Homeobox_CS"/>
</dbReference>
<evidence type="ECO:0000256" key="2">
    <source>
        <dbReference type="ARBA" id="ARBA00006317"/>
    </source>
</evidence>
<evidence type="ECO:0000256" key="4">
    <source>
        <dbReference type="ARBA" id="ARBA00023155"/>
    </source>
</evidence>
<dbReference type="PROSITE" id="PS00027">
    <property type="entry name" value="HOMEOBOX_1"/>
    <property type="match status" value="1"/>
</dbReference>
<dbReference type="PANTHER" id="PTHR45874">
    <property type="entry name" value="HOMEOBOX PROTEIN ABDOMINAL-B"/>
    <property type="match status" value="1"/>
</dbReference>
<reference evidence="10" key="1">
    <citation type="submission" date="2013-01" db="EMBL/GenBank/DDBJ databases">
        <title>Hox genes in echinoderms: conservation and a unique co-option.</title>
        <authorList>
            <person name="Tsuchimoto J."/>
            <person name="Yamaguchi M."/>
        </authorList>
    </citation>
    <scope>NUCLEOTIDE SEQUENCE</scope>
    <source>
        <tissue evidence="10">Embryo</tissue>
    </source>
</reference>
<evidence type="ECO:0000256" key="3">
    <source>
        <dbReference type="ARBA" id="ARBA00023125"/>
    </source>
</evidence>
<dbReference type="GO" id="GO:0005634">
    <property type="term" value="C:nucleus"/>
    <property type="evidence" value="ECO:0007669"/>
    <property type="project" value="UniProtKB-SubCell"/>
</dbReference>
<dbReference type="PROSITE" id="PS50071">
    <property type="entry name" value="HOMEOBOX_2"/>
    <property type="match status" value="1"/>
</dbReference>
<accession>X5HYQ2</accession>
<proteinExistence type="evidence at transcript level"/>
<evidence type="ECO:0000259" key="9">
    <source>
        <dbReference type="PROSITE" id="PS50071"/>
    </source>
</evidence>
<dbReference type="Pfam" id="PF00046">
    <property type="entry name" value="Homeodomain"/>
    <property type="match status" value="1"/>
</dbReference>
<comment type="similarity">
    <text evidence="2">Belongs to the Abd-B homeobox family.</text>
</comment>
<organism evidence="10">
    <name type="scientific">Peronella japonica</name>
    <dbReference type="NCBI Taxonomy" id="262331"/>
    <lineage>
        <taxon>Eukaryota</taxon>
        <taxon>Metazoa</taxon>
        <taxon>Echinodermata</taxon>
        <taxon>Eleutherozoa</taxon>
        <taxon>Echinozoa</taxon>
        <taxon>Echinoidea</taxon>
        <taxon>Euechinoidea</taxon>
        <taxon>Gnathostomata</taxon>
        <taxon>Clypeasteroida</taxon>
        <taxon>Laganidae</taxon>
        <taxon>Peronella</taxon>
    </lineage>
</organism>
<evidence type="ECO:0000256" key="5">
    <source>
        <dbReference type="ARBA" id="ARBA00023242"/>
    </source>
</evidence>
<gene>
    <name evidence="10" type="primary">13b</name>
    <name evidence="10" type="synonym">PjHox11</name>
</gene>
<sequence>MQLSMEQAWSAQRSSGMDSCAAEYRSISNPMNGLYASSRQRTTCNTMVSVNTPSAEQISAFHYSYPMYNSPTESSLAASTAGEEIPGSVVSPAAAAAAAWNGGEIRSGAAAHGATPRPYPNTFGNTFLTHAGSPPHHPHMAHQQQYMSANAYGSPYGLHNSAYPLDMTGGATSCSLLATFTTTPRRTKRRPYSKLQIYELEKEFQSNMYLTRDRRTKMSQALDLTERQVKIWFQNRRMKMKKLNDREKSKQSKKSSSSSSASSSSSTDGSSLTSSATPASVSSGHVPTSSSSSSSYTTASQHHPHQQHHHPHHHAHHHHHHNPHPTALHPAHPVGHQALIR</sequence>
<dbReference type="CDD" id="cd00086">
    <property type="entry name" value="homeodomain"/>
    <property type="match status" value="1"/>
</dbReference>
<dbReference type="InterPro" id="IPR001356">
    <property type="entry name" value="HD"/>
</dbReference>
<comment type="subcellular location">
    <subcellularLocation>
        <location evidence="1 6 7">Nucleus</location>
    </subcellularLocation>
</comment>
<dbReference type="AlphaFoldDB" id="X5HYQ2"/>
<dbReference type="SMART" id="SM00389">
    <property type="entry name" value="HOX"/>
    <property type="match status" value="1"/>
</dbReference>
<feature type="domain" description="Homeobox" evidence="9">
    <location>
        <begin position="183"/>
        <end position="243"/>
    </location>
</feature>
<feature type="compositionally biased region" description="Basic residues" evidence="8">
    <location>
        <begin position="302"/>
        <end position="323"/>
    </location>
</feature>
<evidence type="ECO:0000256" key="1">
    <source>
        <dbReference type="ARBA" id="ARBA00004123"/>
    </source>
</evidence>
<dbReference type="GO" id="GO:0000981">
    <property type="term" value="F:DNA-binding transcription factor activity, RNA polymerase II-specific"/>
    <property type="evidence" value="ECO:0007669"/>
    <property type="project" value="InterPro"/>
</dbReference>
<evidence type="ECO:0000256" key="7">
    <source>
        <dbReference type="RuleBase" id="RU000682"/>
    </source>
</evidence>
<keyword evidence="3 6" id="KW-0238">DNA-binding</keyword>
<feature type="DNA-binding region" description="Homeobox" evidence="6">
    <location>
        <begin position="185"/>
        <end position="244"/>
    </location>
</feature>
<feature type="compositionally biased region" description="Low complexity" evidence="8">
    <location>
        <begin position="324"/>
        <end position="333"/>
    </location>
</feature>
<keyword evidence="4 6" id="KW-0371">Homeobox</keyword>
<protein>
    <submittedName>
        <fullName evidence="10">Transcription factor Hox11/13b</fullName>
    </submittedName>
</protein>
<keyword evidence="5 6" id="KW-0539">Nucleus</keyword>
<dbReference type="GO" id="GO:0003677">
    <property type="term" value="F:DNA binding"/>
    <property type="evidence" value="ECO:0007669"/>
    <property type="project" value="UniProtKB-UniRule"/>
</dbReference>
<evidence type="ECO:0000256" key="6">
    <source>
        <dbReference type="PROSITE-ProRule" id="PRU00108"/>
    </source>
</evidence>
<name>X5HYQ2_9ECHN</name>
<evidence type="ECO:0000256" key="8">
    <source>
        <dbReference type="SAM" id="MobiDB-lite"/>
    </source>
</evidence>
<dbReference type="SUPFAM" id="SSF46689">
    <property type="entry name" value="Homeodomain-like"/>
    <property type="match status" value="1"/>
</dbReference>
<dbReference type="InterPro" id="IPR020479">
    <property type="entry name" value="HD_metazoa"/>
</dbReference>
<evidence type="ECO:0000313" key="10">
    <source>
        <dbReference type="EMBL" id="BAO57704.1"/>
    </source>
</evidence>
<feature type="compositionally biased region" description="Low complexity" evidence="8">
    <location>
        <begin position="254"/>
        <end position="301"/>
    </location>
</feature>
<dbReference type="PRINTS" id="PR00024">
    <property type="entry name" value="HOMEOBOX"/>
</dbReference>
<dbReference type="EMBL" id="AB779702">
    <property type="protein sequence ID" value="BAO57704.1"/>
    <property type="molecule type" value="mRNA"/>
</dbReference>
<dbReference type="Gene3D" id="1.10.10.60">
    <property type="entry name" value="Homeodomain-like"/>
    <property type="match status" value="1"/>
</dbReference>
<dbReference type="InterPro" id="IPR046333">
    <property type="entry name" value="HXA10/ABDB-like"/>
</dbReference>
<feature type="region of interest" description="Disordered" evidence="8">
    <location>
        <begin position="241"/>
        <end position="341"/>
    </location>
</feature>